<accession>A0A1H9QGQ7</accession>
<dbReference type="SUPFAM" id="SSF48498">
    <property type="entry name" value="Tetracyclin repressor-like, C-terminal domain"/>
    <property type="match status" value="1"/>
</dbReference>
<dbReference type="PROSITE" id="PS50977">
    <property type="entry name" value="HTH_TETR_2"/>
    <property type="match status" value="1"/>
</dbReference>
<dbReference type="Gene3D" id="1.10.357.10">
    <property type="entry name" value="Tetracycline Repressor, domain 2"/>
    <property type="match status" value="1"/>
</dbReference>
<dbReference type="InterPro" id="IPR036271">
    <property type="entry name" value="Tet_transcr_reg_TetR-rel_C_sf"/>
</dbReference>
<dbReference type="Gene3D" id="1.10.10.60">
    <property type="entry name" value="Homeodomain-like"/>
    <property type="match status" value="1"/>
</dbReference>
<protein>
    <submittedName>
        <fullName evidence="6">Transcriptional regulator, TetR family</fullName>
    </submittedName>
</protein>
<dbReference type="InterPro" id="IPR001647">
    <property type="entry name" value="HTH_TetR"/>
</dbReference>
<keyword evidence="2 4" id="KW-0238">DNA-binding</keyword>
<gene>
    <name evidence="6" type="ORF">SAMN04488000_110136</name>
</gene>
<keyword evidence="7" id="KW-1185">Reference proteome</keyword>
<evidence type="ECO:0000313" key="6">
    <source>
        <dbReference type="EMBL" id="SER59029.1"/>
    </source>
</evidence>
<dbReference type="SUPFAM" id="SSF46689">
    <property type="entry name" value="Homeodomain-like"/>
    <property type="match status" value="1"/>
</dbReference>
<evidence type="ECO:0000256" key="1">
    <source>
        <dbReference type="ARBA" id="ARBA00023015"/>
    </source>
</evidence>
<feature type="DNA-binding region" description="H-T-H motif" evidence="4">
    <location>
        <begin position="32"/>
        <end position="51"/>
    </location>
</feature>
<dbReference type="PANTHER" id="PTHR47506">
    <property type="entry name" value="TRANSCRIPTIONAL REGULATORY PROTEIN"/>
    <property type="match status" value="1"/>
</dbReference>
<proteinExistence type="predicted"/>
<dbReference type="STRING" id="65499.SAMN04488000_110136"/>
<dbReference type="AlphaFoldDB" id="A0A1H9QGQ7"/>
<dbReference type="Pfam" id="PF00440">
    <property type="entry name" value="TetR_N"/>
    <property type="match status" value="1"/>
</dbReference>
<evidence type="ECO:0000313" key="7">
    <source>
        <dbReference type="Proteomes" id="UP000199503"/>
    </source>
</evidence>
<evidence type="ECO:0000256" key="3">
    <source>
        <dbReference type="ARBA" id="ARBA00023163"/>
    </source>
</evidence>
<dbReference type="PRINTS" id="PR00455">
    <property type="entry name" value="HTHTETR"/>
</dbReference>
<organism evidence="6 7">
    <name type="scientific">Lentzea albida</name>
    <dbReference type="NCBI Taxonomy" id="65499"/>
    <lineage>
        <taxon>Bacteria</taxon>
        <taxon>Bacillati</taxon>
        <taxon>Actinomycetota</taxon>
        <taxon>Actinomycetes</taxon>
        <taxon>Pseudonocardiales</taxon>
        <taxon>Pseudonocardiaceae</taxon>
        <taxon>Lentzea</taxon>
    </lineage>
</organism>
<keyword evidence="1" id="KW-0805">Transcription regulation</keyword>
<dbReference type="InterPro" id="IPR009057">
    <property type="entry name" value="Homeodomain-like_sf"/>
</dbReference>
<dbReference type="EMBL" id="FOFV01000010">
    <property type="protein sequence ID" value="SER59029.1"/>
    <property type="molecule type" value="Genomic_DNA"/>
</dbReference>
<evidence type="ECO:0000259" key="5">
    <source>
        <dbReference type="PROSITE" id="PS50977"/>
    </source>
</evidence>
<name>A0A1H9QGQ7_9PSEU</name>
<keyword evidence="3" id="KW-0804">Transcription</keyword>
<dbReference type="GO" id="GO:0003677">
    <property type="term" value="F:DNA binding"/>
    <property type="evidence" value="ECO:0007669"/>
    <property type="project" value="UniProtKB-UniRule"/>
</dbReference>
<dbReference type="PANTHER" id="PTHR47506:SF7">
    <property type="entry name" value="TRANSCRIPTIONAL REGULATORY PROTEIN"/>
    <property type="match status" value="1"/>
</dbReference>
<reference evidence="7" key="1">
    <citation type="submission" date="2016-10" db="EMBL/GenBank/DDBJ databases">
        <authorList>
            <person name="Varghese N."/>
            <person name="Submissions S."/>
        </authorList>
    </citation>
    <scope>NUCLEOTIDE SEQUENCE [LARGE SCALE GENOMIC DNA]</scope>
    <source>
        <strain evidence="7">DSM 44437</strain>
    </source>
</reference>
<dbReference type="RefSeq" id="WP_089919967.1">
    <property type="nucleotide sequence ID" value="NZ_FOFV01000010.1"/>
</dbReference>
<evidence type="ECO:0000256" key="4">
    <source>
        <dbReference type="PROSITE-ProRule" id="PRU00335"/>
    </source>
</evidence>
<dbReference type="Proteomes" id="UP000199503">
    <property type="component" value="Unassembled WGS sequence"/>
</dbReference>
<evidence type="ECO:0000256" key="2">
    <source>
        <dbReference type="ARBA" id="ARBA00023125"/>
    </source>
</evidence>
<sequence length="192" mass="20365">MRYAKDHKEQARAAILAAAARRMKEKGFHGVGVDGLAAAAGVTSGAIYSHFGSKEAVLEQVIREQVGAEFGILDGVEAGERRRLLVEFLYSYLGDEHVGAVADGCVMPALTADVARAGEPVRAVYQLRISRLVALLAPAMPGGSDERKRRAWAVVAAIVGAVTIARALPDAAHNQAVREATLRSVEVIITQP</sequence>
<dbReference type="OrthoDB" id="9798857at2"/>
<feature type="domain" description="HTH tetR-type" evidence="5">
    <location>
        <begin position="9"/>
        <end position="69"/>
    </location>
</feature>